<reference evidence="2 3" key="1">
    <citation type="submission" date="2018-09" db="EMBL/GenBank/DDBJ databases">
        <authorList>
            <person name="Zhu H."/>
        </authorList>
    </citation>
    <scope>NUCLEOTIDE SEQUENCE [LARGE SCALE GENOMIC DNA]</scope>
    <source>
        <strain evidence="2 3">K1W22B-8</strain>
    </source>
</reference>
<keyword evidence="1" id="KW-0175">Coiled coil</keyword>
<feature type="coiled-coil region" evidence="1">
    <location>
        <begin position="49"/>
        <end position="103"/>
    </location>
</feature>
<accession>A0A418WTL1</accession>
<keyword evidence="3" id="KW-1185">Reference proteome</keyword>
<proteinExistence type="predicted"/>
<dbReference type="EMBL" id="QYUK01000008">
    <property type="protein sequence ID" value="RJF94568.1"/>
    <property type="molecule type" value="Genomic_DNA"/>
</dbReference>
<evidence type="ECO:0000313" key="3">
    <source>
        <dbReference type="Proteomes" id="UP000284605"/>
    </source>
</evidence>
<sequence>MESDVMPVSVPLEPRRSEFERQVAIVLGALLTAGVVWMASSVSDTAATVAGLRVQIEALREQIAELKAGGKVAFSADEAVREFARVDGRIGDLEQRLRRLEGRP</sequence>
<comment type="caution">
    <text evidence="2">The sequence shown here is derived from an EMBL/GenBank/DDBJ whole genome shotgun (WGS) entry which is preliminary data.</text>
</comment>
<protein>
    <submittedName>
        <fullName evidence="2">Uncharacterized protein</fullName>
    </submittedName>
</protein>
<gene>
    <name evidence="2" type="ORF">D3874_01655</name>
</gene>
<organism evidence="2 3">
    <name type="scientific">Oleomonas cavernae</name>
    <dbReference type="NCBI Taxonomy" id="2320859"/>
    <lineage>
        <taxon>Bacteria</taxon>
        <taxon>Pseudomonadati</taxon>
        <taxon>Pseudomonadota</taxon>
        <taxon>Alphaproteobacteria</taxon>
        <taxon>Acetobacterales</taxon>
        <taxon>Acetobacteraceae</taxon>
        <taxon>Oleomonas</taxon>
    </lineage>
</organism>
<dbReference type="AlphaFoldDB" id="A0A418WTL1"/>
<dbReference type="Proteomes" id="UP000284605">
    <property type="component" value="Unassembled WGS sequence"/>
</dbReference>
<name>A0A418WTL1_9PROT</name>
<evidence type="ECO:0000313" key="2">
    <source>
        <dbReference type="EMBL" id="RJF94568.1"/>
    </source>
</evidence>
<evidence type="ECO:0000256" key="1">
    <source>
        <dbReference type="SAM" id="Coils"/>
    </source>
</evidence>